<feature type="transmembrane region" description="Helical" evidence="8">
    <location>
        <begin position="189"/>
        <end position="213"/>
    </location>
</feature>
<evidence type="ECO:0000256" key="4">
    <source>
        <dbReference type="ARBA" id="ARBA00022692"/>
    </source>
</evidence>
<evidence type="ECO:0000256" key="2">
    <source>
        <dbReference type="ARBA" id="ARBA00008432"/>
    </source>
</evidence>
<comment type="similarity">
    <text evidence="2 8">Belongs to the major facilitator superfamily. Nitrate/nitrite porter (TC 2.A.1.8) family.</text>
</comment>
<organism evidence="9 10">
    <name type="scientific">Neobacillus massiliamazoniensis</name>
    <dbReference type="NCBI Taxonomy" id="1499688"/>
    <lineage>
        <taxon>Bacteria</taxon>
        <taxon>Bacillati</taxon>
        <taxon>Bacillota</taxon>
        <taxon>Bacilli</taxon>
        <taxon>Bacillales</taxon>
        <taxon>Bacillaceae</taxon>
        <taxon>Neobacillus</taxon>
    </lineage>
</organism>
<keyword evidence="8" id="KW-1003">Cell membrane</keyword>
<dbReference type="NCBIfam" id="TIGR00886">
    <property type="entry name" value="2A0108"/>
    <property type="match status" value="1"/>
</dbReference>
<dbReference type="GO" id="GO:0015113">
    <property type="term" value="F:nitrite transmembrane transporter activity"/>
    <property type="evidence" value="ECO:0007669"/>
    <property type="project" value="InterPro"/>
</dbReference>
<feature type="transmembrane region" description="Helical" evidence="8">
    <location>
        <begin position="329"/>
        <end position="348"/>
    </location>
</feature>
<dbReference type="InterPro" id="IPR036259">
    <property type="entry name" value="MFS_trans_sf"/>
</dbReference>
<proteinExistence type="inferred from homology"/>
<dbReference type="CDD" id="cd17341">
    <property type="entry name" value="MFS_NRT2_like"/>
    <property type="match status" value="1"/>
</dbReference>
<accession>A0A0U1NWJ1</accession>
<keyword evidence="6 8" id="KW-0534">Nitrate assimilation</keyword>
<feature type="transmembrane region" description="Helical" evidence="8">
    <location>
        <begin position="421"/>
        <end position="441"/>
    </location>
</feature>
<protein>
    <recommendedName>
        <fullName evidence="8">Nitrate/nitrite transporter</fullName>
    </recommendedName>
</protein>
<dbReference type="GO" id="GO:0005886">
    <property type="term" value="C:plasma membrane"/>
    <property type="evidence" value="ECO:0007669"/>
    <property type="project" value="UniProtKB-SubCell"/>
</dbReference>
<keyword evidence="5 8" id="KW-1133">Transmembrane helix</keyword>
<dbReference type="AlphaFoldDB" id="A0A0U1NWJ1"/>
<feature type="transmembrane region" description="Helical" evidence="8">
    <location>
        <begin position="47"/>
        <end position="69"/>
    </location>
</feature>
<feature type="transmembrane region" description="Helical" evidence="8">
    <location>
        <begin position="144"/>
        <end position="168"/>
    </location>
</feature>
<dbReference type="STRING" id="1499688.BN000_02149"/>
<keyword evidence="3 8" id="KW-0813">Transport</keyword>
<comment type="subcellular location">
    <subcellularLocation>
        <location evidence="1 8">Cell membrane</location>
        <topology evidence="1 8">Multi-pass membrane protein</topology>
    </subcellularLocation>
</comment>
<evidence type="ECO:0000256" key="1">
    <source>
        <dbReference type="ARBA" id="ARBA00004651"/>
    </source>
</evidence>
<dbReference type="EMBL" id="CVRB01000002">
    <property type="protein sequence ID" value="CRK82228.1"/>
    <property type="molecule type" value="Genomic_DNA"/>
</dbReference>
<feature type="transmembrane region" description="Helical" evidence="8">
    <location>
        <begin position="113"/>
        <end position="132"/>
    </location>
</feature>
<feature type="transmembrane region" description="Helical" evidence="8">
    <location>
        <begin position="81"/>
        <end position="101"/>
    </location>
</feature>
<feature type="transmembrane region" description="Helical" evidence="8">
    <location>
        <begin position="387"/>
        <end position="409"/>
    </location>
</feature>
<dbReference type="SUPFAM" id="SSF103473">
    <property type="entry name" value="MFS general substrate transporter"/>
    <property type="match status" value="1"/>
</dbReference>
<feature type="transmembrane region" description="Helical" evidence="8">
    <location>
        <begin position="225"/>
        <end position="246"/>
    </location>
</feature>
<keyword evidence="7 8" id="KW-0472">Membrane</keyword>
<evidence type="ECO:0000256" key="3">
    <source>
        <dbReference type="ARBA" id="ARBA00022448"/>
    </source>
</evidence>
<evidence type="ECO:0000256" key="5">
    <source>
        <dbReference type="ARBA" id="ARBA00022989"/>
    </source>
</evidence>
<dbReference type="InterPro" id="IPR004737">
    <property type="entry name" value="NO3_transporter_NarK/NarU-like"/>
</dbReference>
<gene>
    <name evidence="9" type="ORF">BN000_02149</name>
</gene>
<dbReference type="GO" id="GO:0042128">
    <property type="term" value="P:nitrate assimilation"/>
    <property type="evidence" value="ECO:0007669"/>
    <property type="project" value="UniProtKB-UniRule"/>
</dbReference>
<keyword evidence="4 8" id="KW-0812">Transmembrane</keyword>
<dbReference type="InterPro" id="IPR011701">
    <property type="entry name" value="MFS"/>
</dbReference>
<feature type="transmembrane region" description="Helical" evidence="8">
    <location>
        <begin position="354"/>
        <end position="375"/>
    </location>
</feature>
<evidence type="ECO:0000256" key="8">
    <source>
        <dbReference type="RuleBase" id="RU366033"/>
    </source>
</evidence>
<dbReference type="Pfam" id="PF07690">
    <property type="entry name" value="MFS_1"/>
    <property type="match status" value="1"/>
</dbReference>
<dbReference type="Proteomes" id="UP000199087">
    <property type="component" value="Unassembled WGS sequence"/>
</dbReference>
<sequence>MGIKKWDPENSQKHAGMNHALDGIKKWDPENSQFWESEGKRIAQRNLWISIPALFLAFIVWQIWSIVAVKLNDAGFHFTSSQLFTLAALPGLVGATLRIFFTFMPGIFGGKNWTVISTAALLLPAVGIGFAVQNTETSFTTMAILAALCGIGGGNFSSSMANISFFFPKKLKGTANGLNAGIGNLGVSAVQFITPLVITTGAFAGIFGSSHLLKTGKEVWVQNAAFVWVVPIVILMICAALGMDNLPNAKQSFKEQAIIFKNKHTWIMSWLYTMCFGSFIGYAAAFPLLIKAEFPEVNALQLAFLGPLVGAAVRPVGGWIADKIGGAKVTFWDIIIMIAATTGVIYFLNEKNFTGFLIMFLILFFTTGIANGATFRMIPIIFEPKQAAPVLGFTAAIAAYGAFFIPKVFSWSLSISNSANLALYLFIAYYVISLGVCWFYYSRKNAEMKC</sequence>
<dbReference type="PANTHER" id="PTHR23515">
    <property type="entry name" value="HIGH-AFFINITY NITRATE TRANSPORTER 2.3"/>
    <property type="match status" value="1"/>
</dbReference>
<reference evidence="10" key="1">
    <citation type="submission" date="2015-05" db="EMBL/GenBank/DDBJ databases">
        <authorList>
            <person name="Urmite Genomes"/>
        </authorList>
    </citation>
    <scope>NUCLEOTIDE SEQUENCE [LARGE SCALE GENOMIC DNA]</scope>
    <source>
        <strain evidence="10">LF1</strain>
    </source>
</reference>
<dbReference type="InterPro" id="IPR044772">
    <property type="entry name" value="NO3_transporter"/>
</dbReference>
<evidence type="ECO:0000313" key="9">
    <source>
        <dbReference type="EMBL" id="CRK82228.1"/>
    </source>
</evidence>
<dbReference type="GO" id="GO:0015112">
    <property type="term" value="F:nitrate transmembrane transporter activity"/>
    <property type="evidence" value="ECO:0007669"/>
    <property type="project" value="UniProtKB-UniRule"/>
</dbReference>
<evidence type="ECO:0000256" key="6">
    <source>
        <dbReference type="ARBA" id="ARBA00023063"/>
    </source>
</evidence>
<feature type="transmembrane region" description="Helical" evidence="8">
    <location>
        <begin position="267"/>
        <end position="290"/>
    </location>
</feature>
<dbReference type="Gene3D" id="1.20.1250.20">
    <property type="entry name" value="MFS general substrate transporter like domains"/>
    <property type="match status" value="1"/>
</dbReference>
<evidence type="ECO:0000313" key="10">
    <source>
        <dbReference type="Proteomes" id="UP000199087"/>
    </source>
</evidence>
<name>A0A0U1NWJ1_9BACI</name>
<feature type="transmembrane region" description="Helical" evidence="8">
    <location>
        <begin position="302"/>
        <end position="322"/>
    </location>
</feature>
<evidence type="ECO:0000256" key="7">
    <source>
        <dbReference type="ARBA" id="ARBA00023136"/>
    </source>
</evidence>
<keyword evidence="10" id="KW-1185">Reference proteome</keyword>